<evidence type="ECO:0000256" key="1">
    <source>
        <dbReference type="SAM" id="Phobius"/>
    </source>
</evidence>
<dbReference type="PANTHER" id="PTHR33121:SF71">
    <property type="entry name" value="OXYGEN SENSOR PROTEIN DOSP"/>
    <property type="match status" value="1"/>
</dbReference>
<accession>A0A3A1YWP8</accession>
<name>A0A3A1YWP8_9BURK</name>
<protein>
    <recommendedName>
        <fullName evidence="2">EAL domain-containing protein</fullName>
    </recommendedName>
</protein>
<evidence type="ECO:0000313" key="4">
    <source>
        <dbReference type="Proteomes" id="UP000266206"/>
    </source>
</evidence>
<organism evidence="3 4">
    <name type="scientific">Neopusillimonas maritima</name>
    <dbReference type="NCBI Taxonomy" id="2026239"/>
    <lineage>
        <taxon>Bacteria</taxon>
        <taxon>Pseudomonadati</taxon>
        <taxon>Pseudomonadota</taxon>
        <taxon>Betaproteobacteria</taxon>
        <taxon>Burkholderiales</taxon>
        <taxon>Alcaligenaceae</taxon>
        <taxon>Neopusillimonas</taxon>
    </lineage>
</organism>
<comment type="caution">
    <text evidence="3">The sequence shown here is derived from an EMBL/GenBank/DDBJ whole genome shotgun (WGS) entry which is preliminary data.</text>
</comment>
<dbReference type="SMART" id="SM00052">
    <property type="entry name" value="EAL"/>
    <property type="match status" value="1"/>
</dbReference>
<dbReference type="Pfam" id="PF00563">
    <property type="entry name" value="EAL"/>
    <property type="match status" value="1"/>
</dbReference>
<dbReference type="PROSITE" id="PS50883">
    <property type="entry name" value="EAL"/>
    <property type="match status" value="1"/>
</dbReference>
<feature type="transmembrane region" description="Helical" evidence="1">
    <location>
        <begin position="132"/>
        <end position="155"/>
    </location>
</feature>
<dbReference type="GO" id="GO:0071111">
    <property type="term" value="F:cyclic-guanylate-specific phosphodiesterase activity"/>
    <property type="evidence" value="ECO:0007669"/>
    <property type="project" value="InterPro"/>
</dbReference>
<dbReference type="Proteomes" id="UP000266206">
    <property type="component" value="Unassembled WGS sequence"/>
</dbReference>
<feature type="transmembrane region" description="Helical" evidence="1">
    <location>
        <begin position="167"/>
        <end position="191"/>
    </location>
</feature>
<feature type="domain" description="EAL" evidence="2">
    <location>
        <begin position="297"/>
        <end position="552"/>
    </location>
</feature>
<feature type="transmembrane region" description="Helical" evidence="1">
    <location>
        <begin position="211"/>
        <end position="228"/>
    </location>
</feature>
<feature type="transmembrane region" description="Helical" evidence="1">
    <location>
        <begin position="240"/>
        <end position="262"/>
    </location>
</feature>
<keyword evidence="1" id="KW-0812">Transmembrane</keyword>
<dbReference type="CDD" id="cd01948">
    <property type="entry name" value="EAL"/>
    <property type="match status" value="1"/>
</dbReference>
<feature type="transmembrane region" description="Helical" evidence="1">
    <location>
        <begin position="29"/>
        <end position="50"/>
    </location>
</feature>
<dbReference type="PANTHER" id="PTHR33121">
    <property type="entry name" value="CYCLIC DI-GMP PHOSPHODIESTERASE PDEF"/>
    <property type="match status" value="1"/>
</dbReference>
<proteinExistence type="predicted"/>
<dbReference type="InterPro" id="IPR033425">
    <property type="entry name" value="MASE3"/>
</dbReference>
<feature type="transmembrane region" description="Helical" evidence="1">
    <location>
        <begin position="95"/>
        <end position="112"/>
    </location>
</feature>
<dbReference type="Pfam" id="PF17159">
    <property type="entry name" value="MASE3"/>
    <property type="match status" value="1"/>
</dbReference>
<keyword evidence="1" id="KW-1133">Transmembrane helix</keyword>
<dbReference type="EMBL" id="NQYH01000004">
    <property type="protein sequence ID" value="RIY41270.1"/>
    <property type="molecule type" value="Genomic_DNA"/>
</dbReference>
<sequence>MSHCQHRHFPFSGRRMPRISLSHPSNYHFPLWLGISFVVAALVGLATMLVEPVEAWAHRHYLTWHLTLEIASIAFAFAVFALGWSTYRKHPQRNILYLACAFLGVALLDIAHTLSFEGMPAFITPNSPEKSIYFWLVARYLAAIGLLIVVWLPWPSITELPQRHSRLAHLAWPLSIVLGIVIITHGVVLYAPAWLPNVFSTETGLSDLKIMAEYGIITLHIVALAILLRRLPNNSECNLYLLASALLLMAVSELLFTSYTAISDTAMLLGHIYKAAAYLLLYMALDTGHLQPPPFRVQKLEKALEAAIKNGQMHLAFQPVMNLADGRLSGAEVLVRWTHPKLGTVGPAEFIPIAEKYGLMPEIGEWVLKTAIAQISLWVRQGLPPDVCFSVNLSLVQFRYPLLVERIQYLLKTYQLPPHYLGLEITESVAMHNAQTAIQTLRTLREQGIALSIDDFGTGHASLSHLKLFDANTLKIDQSFVRELTHDSRDRAIVQAIVHMAHALGMRTTAEGVETSAQLDLLKALGCDRVQGYYFSRPLNTEEFEAFSLAPRRPQPLSA</sequence>
<dbReference type="InterPro" id="IPR050706">
    <property type="entry name" value="Cyclic-di-GMP_PDE-like"/>
</dbReference>
<dbReference type="AlphaFoldDB" id="A0A3A1YWP8"/>
<feature type="transmembrane region" description="Helical" evidence="1">
    <location>
        <begin position="62"/>
        <end position="83"/>
    </location>
</feature>
<gene>
    <name evidence="3" type="ORF">CJP73_06995</name>
</gene>
<dbReference type="SUPFAM" id="SSF141868">
    <property type="entry name" value="EAL domain-like"/>
    <property type="match status" value="1"/>
</dbReference>
<keyword evidence="1" id="KW-0472">Membrane</keyword>
<evidence type="ECO:0000259" key="2">
    <source>
        <dbReference type="PROSITE" id="PS50883"/>
    </source>
</evidence>
<reference evidence="3 4" key="1">
    <citation type="submission" date="2017-08" db="EMBL/GenBank/DDBJ databases">
        <title>Pusillimonas indicus sp. nov., a member of the family Alcaligenaceae isolated from surface seawater.</title>
        <authorList>
            <person name="Li J."/>
        </authorList>
    </citation>
    <scope>NUCLEOTIDE SEQUENCE [LARGE SCALE GENOMIC DNA]</scope>
    <source>
        <strain evidence="3 4">L52-1-41</strain>
    </source>
</reference>
<dbReference type="Gene3D" id="3.20.20.450">
    <property type="entry name" value="EAL domain"/>
    <property type="match status" value="1"/>
</dbReference>
<dbReference type="InterPro" id="IPR001633">
    <property type="entry name" value="EAL_dom"/>
</dbReference>
<evidence type="ECO:0000313" key="3">
    <source>
        <dbReference type="EMBL" id="RIY41270.1"/>
    </source>
</evidence>
<dbReference type="InterPro" id="IPR035919">
    <property type="entry name" value="EAL_sf"/>
</dbReference>